<protein>
    <submittedName>
        <fullName evidence="2">Uncharacterized protein</fullName>
    </submittedName>
</protein>
<feature type="compositionally biased region" description="Basic and acidic residues" evidence="1">
    <location>
        <begin position="41"/>
        <end position="53"/>
    </location>
</feature>
<reference evidence="2 3" key="1">
    <citation type="submission" date="2024-05" db="EMBL/GenBank/DDBJ databases">
        <title>Genome sequencing and assembly of Indian major carp, Cirrhinus mrigala (Hamilton, 1822).</title>
        <authorList>
            <person name="Mohindra V."/>
            <person name="Chowdhury L.M."/>
            <person name="Lal K."/>
            <person name="Jena J.K."/>
        </authorList>
    </citation>
    <scope>NUCLEOTIDE SEQUENCE [LARGE SCALE GENOMIC DNA]</scope>
    <source>
        <strain evidence="2">CM1030</strain>
        <tissue evidence="2">Blood</tissue>
    </source>
</reference>
<comment type="caution">
    <text evidence="2">The sequence shown here is derived from an EMBL/GenBank/DDBJ whole genome shotgun (WGS) entry which is preliminary data.</text>
</comment>
<dbReference type="EMBL" id="JAMKFB020000014">
    <property type="protein sequence ID" value="KAL0176656.1"/>
    <property type="molecule type" value="Genomic_DNA"/>
</dbReference>
<proteinExistence type="predicted"/>
<feature type="non-terminal residue" evidence="2">
    <location>
        <position position="1"/>
    </location>
</feature>
<feature type="non-terminal residue" evidence="2">
    <location>
        <position position="102"/>
    </location>
</feature>
<accession>A0ABD0PVL0</accession>
<feature type="region of interest" description="Disordered" evidence="1">
    <location>
        <begin position="79"/>
        <end position="102"/>
    </location>
</feature>
<evidence type="ECO:0000313" key="2">
    <source>
        <dbReference type="EMBL" id="KAL0176656.1"/>
    </source>
</evidence>
<gene>
    <name evidence="2" type="ORF">M9458_028986</name>
</gene>
<feature type="region of interest" description="Disordered" evidence="1">
    <location>
        <begin position="1"/>
        <end position="57"/>
    </location>
</feature>
<name>A0ABD0PVL0_CIRMR</name>
<evidence type="ECO:0000313" key="3">
    <source>
        <dbReference type="Proteomes" id="UP001529510"/>
    </source>
</evidence>
<keyword evidence="3" id="KW-1185">Reference proteome</keyword>
<feature type="compositionally biased region" description="Basic and acidic residues" evidence="1">
    <location>
        <begin position="93"/>
        <end position="102"/>
    </location>
</feature>
<sequence>VNDSDRESFASEHEEEDVTDSGRCEKTSLTSSISAGDVSEGEEHVPGEDHVPKSETPVTLELQADDFLLDTGCEVVPEEQGSLKSPLASGLALEHENMLESE</sequence>
<feature type="compositionally biased region" description="Basic and acidic residues" evidence="1">
    <location>
        <begin position="1"/>
        <end position="12"/>
    </location>
</feature>
<dbReference type="AlphaFoldDB" id="A0ABD0PVL0"/>
<dbReference type="Proteomes" id="UP001529510">
    <property type="component" value="Unassembled WGS sequence"/>
</dbReference>
<organism evidence="2 3">
    <name type="scientific">Cirrhinus mrigala</name>
    <name type="common">Mrigala</name>
    <dbReference type="NCBI Taxonomy" id="683832"/>
    <lineage>
        <taxon>Eukaryota</taxon>
        <taxon>Metazoa</taxon>
        <taxon>Chordata</taxon>
        <taxon>Craniata</taxon>
        <taxon>Vertebrata</taxon>
        <taxon>Euteleostomi</taxon>
        <taxon>Actinopterygii</taxon>
        <taxon>Neopterygii</taxon>
        <taxon>Teleostei</taxon>
        <taxon>Ostariophysi</taxon>
        <taxon>Cypriniformes</taxon>
        <taxon>Cyprinidae</taxon>
        <taxon>Labeoninae</taxon>
        <taxon>Labeonini</taxon>
        <taxon>Cirrhinus</taxon>
    </lineage>
</organism>
<evidence type="ECO:0000256" key="1">
    <source>
        <dbReference type="SAM" id="MobiDB-lite"/>
    </source>
</evidence>